<evidence type="ECO:0008006" key="3">
    <source>
        <dbReference type="Google" id="ProtNLM"/>
    </source>
</evidence>
<dbReference type="AlphaFoldDB" id="A0A8K0CTP7"/>
<dbReference type="PANTHER" id="PTHR47055:SF3">
    <property type="entry name" value="PHORBOL-ESTER_DAG-TYPE DOMAIN-CONTAINING PROTEIN"/>
    <property type="match status" value="1"/>
</dbReference>
<sequence>MRFEGTSTVRDNRTEQCPLEDRKAFGKKARGWYDFALDEENNVIVVRWNDNSVVTVISNKCGVAPLEKAKRYFVENRNKIDIVQPNLIHV</sequence>
<gene>
    <name evidence="1" type="ORF">ILUMI_13820</name>
</gene>
<dbReference type="InterPro" id="IPR052638">
    <property type="entry name" value="PiggyBac_TE-derived"/>
</dbReference>
<dbReference type="GO" id="GO:0043565">
    <property type="term" value="F:sequence-specific DNA binding"/>
    <property type="evidence" value="ECO:0007669"/>
    <property type="project" value="TreeGrafter"/>
</dbReference>
<dbReference type="PANTHER" id="PTHR47055">
    <property type="entry name" value="DDE_TNP_1_7 DOMAIN-CONTAINING PROTEIN"/>
    <property type="match status" value="1"/>
</dbReference>
<organism evidence="1 2">
    <name type="scientific">Ignelater luminosus</name>
    <name type="common">Cucubano</name>
    <name type="synonym">Pyrophorus luminosus</name>
    <dbReference type="NCBI Taxonomy" id="2038154"/>
    <lineage>
        <taxon>Eukaryota</taxon>
        <taxon>Metazoa</taxon>
        <taxon>Ecdysozoa</taxon>
        <taxon>Arthropoda</taxon>
        <taxon>Hexapoda</taxon>
        <taxon>Insecta</taxon>
        <taxon>Pterygota</taxon>
        <taxon>Neoptera</taxon>
        <taxon>Endopterygota</taxon>
        <taxon>Coleoptera</taxon>
        <taxon>Polyphaga</taxon>
        <taxon>Elateriformia</taxon>
        <taxon>Elateroidea</taxon>
        <taxon>Elateridae</taxon>
        <taxon>Agrypninae</taxon>
        <taxon>Pyrophorini</taxon>
        <taxon>Ignelater</taxon>
    </lineage>
</organism>
<evidence type="ECO:0000313" key="1">
    <source>
        <dbReference type="EMBL" id="KAF2892354.1"/>
    </source>
</evidence>
<proteinExistence type="predicted"/>
<protein>
    <recommendedName>
        <fullName evidence="3">PiggyBac transposable element-derived protein 3</fullName>
    </recommendedName>
</protein>
<dbReference type="EMBL" id="VTPC01008786">
    <property type="protein sequence ID" value="KAF2892354.1"/>
    <property type="molecule type" value="Genomic_DNA"/>
</dbReference>
<accession>A0A8K0CTP7</accession>
<evidence type="ECO:0000313" key="2">
    <source>
        <dbReference type="Proteomes" id="UP000801492"/>
    </source>
</evidence>
<dbReference type="Proteomes" id="UP000801492">
    <property type="component" value="Unassembled WGS sequence"/>
</dbReference>
<comment type="caution">
    <text evidence="1">The sequence shown here is derived from an EMBL/GenBank/DDBJ whole genome shotgun (WGS) entry which is preliminary data.</text>
</comment>
<dbReference type="OrthoDB" id="6782892at2759"/>
<reference evidence="1" key="1">
    <citation type="submission" date="2019-08" db="EMBL/GenBank/DDBJ databases">
        <title>The genome of the North American firefly Photinus pyralis.</title>
        <authorList>
            <consortium name="Photinus pyralis genome working group"/>
            <person name="Fallon T.R."/>
            <person name="Sander Lower S.E."/>
            <person name="Weng J.-K."/>
        </authorList>
    </citation>
    <scope>NUCLEOTIDE SEQUENCE</scope>
    <source>
        <strain evidence="1">TRF0915ILg1</strain>
        <tissue evidence="1">Whole body</tissue>
    </source>
</reference>
<keyword evidence="2" id="KW-1185">Reference proteome</keyword>
<name>A0A8K0CTP7_IGNLU</name>